<name>A0A8T0PVL7_PANVG</name>
<evidence type="ECO:0000313" key="1">
    <source>
        <dbReference type="EMBL" id="KAG2562044.1"/>
    </source>
</evidence>
<comment type="caution">
    <text evidence="1">The sequence shown here is derived from an EMBL/GenBank/DDBJ whole genome shotgun (WGS) entry which is preliminary data.</text>
</comment>
<gene>
    <name evidence="1" type="ORF">PVAP13_8KG173102</name>
</gene>
<organism evidence="1 2">
    <name type="scientific">Panicum virgatum</name>
    <name type="common">Blackwell switchgrass</name>
    <dbReference type="NCBI Taxonomy" id="38727"/>
    <lineage>
        <taxon>Eukaryota</taxon>
        <taxon>Viridiplantae</taxon>
        <taxon>Streptophyta</taxon>
        <taxon>Embryophyta</taxon>
        <taxon>Tracheophyta</taxon>
        <taxon>Spermatophyta</taxon>
        <taxon>Magnoliopsida</taxon>
        <taxon>Liliopsida</taxon>
        <taxon>Poales</taxon>
        <taxon>Poaceae</taxon>
        <taxon>PACMAD clade</taxon>
        <taxon>Panicoideae</taxon>
        <taxon>Panicodae</taxon>
        <taxon>Paniceae</taxon>
        <taxon>Panicinae</taxon>
        <taxon>Panicum</taxon>
        <taxon>Panicum sect. Hiantes</taxon>
    </lineage>
</organism>
<dbReference type="Proteomes" id="UP000823388">
    <property type="component" value="Chromosome 8K"/>
</dbReference>
<sequence>MSTSPPPPPPPPPIPQFALPFFILFLEVGAYGLGIVDCVVLQGAEICDHPRLPALHRLRDLGHASRGVTGGGARACAAAPAASRRGVRRLSRGACCPPLHRGVIPSRESPSSPNPPPSLALLILMLLCLRVRGRNLVLGPHRAPRGRGVVATERKTAAKPVARRSVVLAPQVRLLNWHPRLLDLEHVPLLSGCAIERSKAAGHCLD</sequence>
<dbReference type="EMBL" id="CM029051">
    <property type="protein sequence ID" value="KAG2562044.1"/>
    <property type="molecule type" value="Genomic_DNA"/>
</dbReference>
<accession>A0A8T0PVL7</accession>
<protein>
    <submittedName>
        <fullName evidence="1">Uncharacterized protein</fullName>
    </submittedName>
</protein>
<dbReference type="AlphaFoldDB" id="A0A8T0PVL7"/>
<keyword evidence="2" id="KW-1185">Reference proteome</keyword>
<evidence type="ECO:0000313" key="2">
    <source>
        <dbReference type="Proteomes" id="UP000823388"/>
    </source>
</evidence>
<proteinExistence type="predicted"/>
<reference evidence="1" key="1">
    <citation type="submission" date="2020-05" db="EMBL/GenBank/DDBJ databases">
        <title>WGS assembly of Panicum virgatum.</title>
        <authorList>
            <person name="Lovell J.T."/>
            <person name="Jenkins J."/>
            <person name="Shu S."/>
            <person name="Juenger T.E."/>
            <person name="Schmutz J."/>
        </authorList>
    </citation>
    <scope>NUCLEOTIDE SEQUENCE</scope>
    <source>
        <strain evidence="1">AP13</strain>
    </source>
</reference>